<comment type="similarity">
    <text evidence="1">Belongs to the polypeptide deformylase family.</text>
</comment>
<dbReference type="GO" id="GO:0042586">
    <property type="term" value="F:peptide deformylase activity"/>
    <property type="evidence" value="ECO:0007669"/>
    <property type="project" value="InterPro"/>
</dbReference>
<organism evidence="3 4">
    <name type="scientific">Nitratiruptor tergarcus DSM 16512</name>
    <dbReference type="NCBI Taxonomy" id="1069081"/>
    <lineage>
        <taxon>Bacteria</taxon>
        <taxon>Pseudomonadati</taxon>
        <taxon>Campylobacterota</taxon>
        <taxon>Epsilonproteobacteria</taxon>
        <taxon>Nautiliales</taxon>
        <taxon>Nitratiruptoraceae</taxon>
        <taxon>Nitratiruptor</taxon>
    </lineage>
</organism>
<dbReference type="AlphaFoldDB" id="A0A1W1WQT2"/>
<evidence type="ECO:0000256" key="2">
    <source>
        <dbReference type="SAM" id="Phobius"/>
    </source>
</evidence>
<dbReference type="InterPro" id="IPR036821">
    <property type="entry name" value="Peptide_deformylase_sf"/>
</dbReference>
<dbReference type="Gene3D" id="3.90.45.10">
    <property type="entry name" value="Peptide deformylase"/>
    <property type="match status" value="1"/>
</dbReference>
<feature type="transmembrane region" description="Helical" evidence="2">
    <location>
        <begin position="240"/>
        <end position="260"/>
    </location>
</feature>
<feature type="transmembrane region" description="Helical" evidence="2">
    <location>
        <begin position="202"/>
        <end position="220"/>
    </location>
</feature>
<dbReference type="Proteomes" id="UP000192602">
    <property type="component" value="Unassembled WGS sequence"/>
</dbReference>
<dbReference type="STRING" id="1069081.SAMN05660197_0129"/>
<proteinExistence type="inferred from homology"/>
<gene>
    <name evidence="3" type="ORF">SAMN05660197_0129</name>
</gene>
<evidence type="ECO:0000313" key="3">
    <source>
        <dbReference type="EMBL" id="SMC08380.1"/>
    </source>
</evidence>
<evidence type="ECO:0000313" key="4">
    <source>
        <dbReference type="Proteomes" id="UP000192602"/>
    </source>
</evidence>
<sequence>MAEILTYPDHTLLQISGLIRDFKDPNLVQIIDEMKKTIEENSLQALAAIQIGIPLRIIVLKKDDDYEVMINPVIYGKEGKYFASTESDESLPNIEVTVNRYPVIKIMYEDREGNQKFYTAKDDEAVLLQRKIDMIFGGYLFDKLSKKEQKKFFKEYGSYGDTCPTSFVKDKILTALRLFLVSHFVLLIFALFANFAKFVLSYNTPLFILEFAWLIFYALYAKYETTKYKNCTSCQGANVFGTSAIYLAVIVVLYGGSWLIKSF</sequence>
<dbReference type="PANTHER" id="PTHR10458">
    <property type="entry name" value="PEPTIDE DEFORMYLASE"/>
    <property type="match status" value="1"/>
</dbReference>
<feature type="transmembrane region" description="Helical" evidence="2">
    <location>
        <begin position="175"/>
        <end position="196"/>
    </location>
</feature>
<dbReference type="InterPro" id="IPR023635">
    <property type="entry name" value="Peptide_deformylase"/>
</dbReference>
<dbReference type="PRINTS" id="PR01576">
    <property type="entry name" value="PDEFORMYLASE"/>
</dbReference>
<keyword evidence="2" id="KW-0472">Membrane</keyword>
<dbReference type="RefSeq" id="WP_084274666.1">
    <property type="nucleotide sequence ID" value="NZ_AP026671.1"/>
</dbReference>
<keyword evidence="2" id="KW-0812">Transmembrane</keyword>
<name>A0A1W1WQT2_9BACT</name>
<keyword evidence="4" id="KW-1185">Reference proteome</keyword>
<accession>A0A1W1WQT2</accession>
<reference evidence="4" key="1">
    <citation type="submission" date="2017-04" db="EMBL/GenBank/DDBJ databases">
        <authorList>
            <person name="Varghese N."/>
            <person name="Submissions S."/>
        </authorList>
    </citation>
    <scope>NUCLEOTIDE SEQUENCE [LARGE SCALE GENOMIC DNA]</scope>
    <source>
        <strain evidence="4">DSM 16512</strain>
    </source>
</reference>
<keyword evidence="2" id="KW-1133">Transmembrane helix</keyword>
<dbReference type="OrthoDB" id="5333466at2"/>
<protein>
    <submittedName>
        <fullName evidence="3">Peptide deformylase</fullName>
    </submittedName>
</protein>
<dbReference type="EMBL" id="FWWZ01000001">
    <property type="protein sequence ID" value="SMC08380.1"/>
    <property type="molecule type" value="Genomic_DNA"/>
</dbReference>
<dbReference type="Pfam" id="PF01327">
    <property type="entry name" value="Pep_deformylase"/>
    <property type="match status" value="1"/>
</dbReference>
<dbReference type="PANTHER" id="PTHR10458:SF22">
    <property type="entry name" value="PEPTIDE DEFORMYLASE"/>
    <property type="match status" value="1"/>
</dbReference>
<evidence type="ECO:0000256" key="1">
    <source>
        <dbReference type="ARBA" id="ARBA00010759"/>
    </source>
</evidence>
<dbReference type="SUPFAM" id="SSF56420">
    <property type="entry name" value="Peptide deformylase"/>
    <property type="match status" value="1"/>
</dbReference>